<dbReference type="InterPro" id="IPR002204">
    <property type="entry name" value="3-OH-isobutyrate_DH-rel_CS"/>
</dbReference>
<dbReference type="Pfam" id="PF03446">
    <property type="entry name" value="NAD_binding_2"/>
    <property type="match status" value="1"/>
</dbReference>
<dbReference type="InterPro" id="IPR008927">
    <property type="entry name" value="6-PGluconate_DH-like_C_sf"/>
</dbReference>
<dbReference type="OrthoDB" id="21615at2759"/>
<evidence type="ECO:0000259" key="9">
    <source>
        <dbReference type="Pfam" id="PF03446"/>
    </source>
</evidence>
<dbReference type="InterPro" id="IPR015815">
    <property type="entry name" value="HIBADH-related"/>
</dbReference>
<feature type="domain" description="6-phosphogluconate dehydrogenase NADP-binding" evidence="9">
    <location>
        <begin position="28"/>
        <end position="194"/>
    </location>
</feature>
<evidence type="ECO:0000256" key="1">
    <source>
        <dbReference type="ARBA" id="ARBA00005109"/>
    </source>
</evidence>
<evidence type="ECO:0000256" key="8">
    <source>
        <dbReference type="PIRSR" id="PIRSR000103-1"/>
    </source>
</evidence>
<protein>
    <recommendedName>
        <fullName evidence="3">3-hydroxyisobutyrate dehydrogenase</fullName>
        <ecNumber evidence="3">1.1.1.31</ecNumber>
    </recommendedName>
</protein>
<keyword evidence="4" id="KW-0101">Branched-chain amino acid catabolism</keyword>
<evidence type="ECO:0000256" key="2">
    <source>
        <dbReference type="ARBA" id="ARBA00006013"/>
    </source>
</evidence>
<comment type="catalytic activity">
    <reaction evidence="7">
        <text>3-hydroxy-2-methylpropanoate + NAD(+) = 2-methyl-3-oxopropanoate + NADH + H(+)</text>
        <dbReference type="Rhea" id="RHEA:17681"/>
        <dbReference type="ChEBI" id="CHEBI:11805"/>
        <dbReference type="ChEBI" id="CHEBI:15378"/>
        <dbReference type="ChEBI" id="CHEBI:57540"/>
        <dbReference type="ChEBI" id="CHEBI:57700"/>
        <dbReference type="ChEBI" id="CHEBI:57945"/>
        <dbReference type="EC" id="1.1.1.31"/>
    </reaction>
</comment>
<dbReference type="AlphaFoldDB" id="A0A0F4ZK50"/>
<dbReference type="PANTHER" id="PTHR22981">
    <property type="entry name" value="3-HYDROXYISOBUTYRATE DEHYDROGENASE-RELATED"/>
    <property type="match status" value="1"/>
</dbReference>
<dbReference type="GO" id="GO:0006574">
    <property type="term" value="P:L-valine catabolic process"/>
    <property type="evidence" value="ECO:0007669"/>
    <property type="project" value="TreeGrafter"/>
</dbReference>
<evidence type="ECO:0000256" key="7">
    <source>
        <dbReference type="ARBA" id="ARBA00049197"/>
    </source>
</evidence>
<gene>
    <name evidence="11" type="ORF">TD95_002954</name>
</gene>
<dbReference type="InterPro" id="IPR036291">
    <property type="entry name" value="NAD(P)-bd_dom_sf"/>
</dbReference>
<dbReference type="Gene3D" id="1.10.1040.10">
    <property type="entry name" value="N-(1-d-carboxylethyl)-l-norvaline Dehydrogenase, domain 2"/>
    <property type="match status" value="1"/>
</dbReference>
<name>A0A0F4ZK50_9PEZI</name>
<dbReference type="Proteomes" id="UP000033483">
    <property type="component" value="Unassembled WGS sequence"/>
</dbReference>
<evidence type="ECO:0000256" key="6">
    <source>
        <dbReference type="ARBA" id="ARBA00023027"/>
    </source>
</evidence>
<dbReference type="PIRSF" id="PIRSF000103">
    <property type="entry name" value="HIBADH"/>
    <property type="match status" value="1"/>
</dbReference>
<dbReference type="PROSITE" id="PS00895">
    <property type="entry name" value="3_HYDROXYISOBUT_DH"/>
    <property type="match status" value="1"/>
</dbReference>
<evidence type="ECO:0000256" key="5">
    <source>
        <dbReference type="ARBA" id="ARBA00023002"/>
    </source>
</evidence>
<dbReference type="GO" id="GO:0008442">
    <property type="term" value="F:3-hydroxyisobutyrate dehydrogenase activity"/>
    <property type="evidence" value="ECO:0007669"/>
    <property type="project" value="UniProtKB-EC"/>
</dbReference>
<feature type="active site" evidence="8">
    <location>
        <position position="204"/>
    </location>
</feature>
<dbReference type="PANTHER" id="PTHR22981:SF7">
    <property type="entry name" value="3-HYDROXYISOBUTYRATE DEHYDROGENASE, MITOCHONDRIAL"/>
    <property type="match status" value="1"/>
</dbReference>
<dbReference type="InterPro" id="IPR006115">
    <property type="entry name" value="6PGDH_NADP-bd"/>
</dbReference>
<sequence length="334" mass="35393">MLRPLISRTIRPLHKRAFSQSSCRQANYAFIGLGQMGFPMARNLQRKLGLLDGLRVFDVNKSAVSRFLEGVHADGASTYAASSALSAAEDADYILTVLPEPEHVVSVYDSIFTPALHARPRTFIDCSTIDPQTSLALSARAHSFPQTVFLDAPMSGGVVGAGAGTLTFMLGASAAQAPQVAGVLGTMGARVVPCGGPATGLVAKLANNYVLALTNVAVAEAMNLGLRWGMDARVLADVMVASTGRCWAVEVNNPVAGVVEGAPAERDYMGGFGTRLMSKDLRLARVAAEEKGARLELAEKASEVYEKTLADEKCKGRDFSVVYRWLGGKEPGSE</sequence>
<dbReference type="Gene3D" id="3.40.50.720">
    <property type="entry name" value="NAD(P)-binding Rossmann-like Domain"/>
    <property type="match status" value="1"/>
</dbReference>
<dbReference type="EMBL" id="LAEV01000157">
    <property type="protein sequence ID" value="KKA30999.1"/>
    <property type="molecule type" value="Genomic_DNA"/>
</dbReference>
<dbReference type="SUPFAM" id="SSF48179">
    <property type="entry name" value="6-phosphogluconate dehydrogenase C-terminal domain-like"/>
    <property type="match status" value="1"/>
</dbReference>
<keyword evidence="6" id="KW-0520">NAD</keyword>
<evidence type="ECO:0000259" key="10">
    <source>
        <dbReference type="Pfam" id="PF14833"/>
    </source>
</evidence>
<dbReference type="InterPro" id="IPR013328">
    <property type="entry name" value="6PGD_dom2"/>
</dbReference>
<dbReference type="GO" id="GO:0005739">
    <property type="term" value="C:mitochondrion"/>
    <property type="evidence" value="ECO:0007669"/>
    <property type="project" value="TreeGrafter"/>
</dbReference>
<keyword evidence="5" id="KW-0560">Oxidoreductase</keyword>
<evidence type="ECO:0000313" key="12">
    <source>
        <dbReference type="Proteomes" id="UP000033483"/>
    </source>
</evidence>
<feature type="domain" description="3-hydroxyisobutyrate dehydrogenase-like NAD-binding" evidence="10">
    <location>
        <begin position="199"/>
        <end position="326"/>
    </location>
</feature>
<comment type="similarity">
    <text evidence="2">Belongs to the HIBADH-related family. 3-hydroxyisobutyrate dehydrogenase subfamily.</text>
</comment>
<reference evidence="11 12" key="1">
    <citation type="submission" date="2015-03" db="EMBL/GenBank/DDBJ databases">
        <authorList>
            <person name="Radwan O."/>
            <person name="Al-Naeli F.A."/>
            <person name="Rendon G.A."/>
            <person name="Fields C."/>
        </authorList>
    </citation>
    <scope>NUCLEOTIDE SEQUENCE [LARGE SCALE GENOMIC DNA]</scope>
    <source>
        <strain evidence="11">CR-DP1</strain>
    </source>
</reference>
<dbReference type="GO" id="GO:0050661">
    <property type="term" value="F:NADP binding"/>
    <property type="evidence" value="ECO:0007669"/>
    <property type="project" value="InterPro"/>
</dbReference>
<dbReference type="FunFam" id="1.10.1040.10:FF:000006">
    <property type="entry name" value="3-hydroxyisobutyrate dehydrogenase"/>
    <property type="match status" value="1"/>
</dbReference>
<accession>A0A0F4ZK50</accession>
<evidence type="ECO:0000313" key="11">
    <source>
        <dbReference type="EMBL" id="KKA30999.1"/>
    </source>
</evidence>
<dbReference type="SUPFAM" id="SSF51735">
    <property type="entry name" value="NAD(P)-binding Rossmann-fold domains"/>
    <property type="match status" value="1"/>
</dbReference>
<organism evidence="11 12">
    <name type="scientific">Thielaviopsis punctulata</name>
    <dbReference type="NCBI Taxonomy" id="72032"/>
    <lineage>
        <taxon>Eukaryota</taxon>
        <taxon>Fungi</taxon>
        <taxon>Dikarya</taxon>
        <taxon>Ascomycota</taxon>
        <taxon>Pezizomycotina</taxon>
        <taxon>Sordariomycetes</taxon>
        <taxon>Hypocreomycetidae</taxon>
        <taxon>Microascales</taxon>
        <taxon>Ceratocystidaceae</taxon>
        <taxon>Thielaviopsis</taxon>
    </lineage>
</organism>
<keyword evidence="12" id="KW-1185">Reference proteome</keyword>
<comment type="caution">
    <text evidence="11">The sequence shown here is derived from an EMBL/GenBank/DDBJ whole genome shotgun (WGS) entry which is preliminary data.</text>
</comment>
<evidence type="ECO:0000256" key="3">
    <source>
        <dbReference type="ARBA" id="ARBA00012991"/>
    </source>
</evidence>
<dbReference type="EC" id="1.1.1.31" evidence="3"/>
<evidence type="ECO:0000256" key="4">
    <source>
        <dbReference type="ARBA" id="ARBA00022456"/>
    </source>
</evidence>
<proteinExistence type="inferred from homology"/>
<dbReference type="GO" id="GO:0051287">
    <property type="term" value="F:NAD binding"/>
    <property type="evidence" value="ECO:0007669"/>
    <property type="project" value="InterPro"/>
</dbReference>
<dbReference type="Pfam" id="PF14833">
    <property type="entry name" value="NAD_binding_11"/>
    <property type="match status" value="1"/>
</dbReference>
<dbReference type="InterPro" id="IPR029154">
    <property type="entry name" value="HIBADH-like_NADP-bd"/>
</dbReference>
<comment type="pathway">
    <text evidence="1">Amino-acid degradation; L-valine degradation.</text>
</comment>